<keyword evidence="14 23" id="KW-0067">ATP-binding</keyword>
<dbReference type="EC" id="2.7.11.1" evidence="4"/>
<dbReference type="FunFam" id="3.30.200.20:FF:000003">
    <property type="entry name" value="Non-specific serine/threonine protein kinase"/>
    <property type="match status" value="1"/>
</dbReference>
<dbReference type="EC" id="2.7.10.2" evidence="3"/>
<dbReference type="InterPro" id="IPR000719">
    <property type="entry name" value="Prot_kinase_dom"/>
</dbReference>
<dbReference type="AlphaFoldDB" id="A0A2K5LK38"/>
<feature type="binding site" evidence="23">
    <location>
        <position position="40"/>
    </location>
    <ligand>
        <name>ATP</name>
        <dbReference type="ChEBI" id="CHEBI:30616"/>
    </ligand>
</feature>
<dbReference type="GO" id="GO:0004715">
    <property type="term" value="F:non-membrane spanning protein tyrosine kinase activity"/>
    <property type="evidence" value="ECO:0007669"/>
    <property type="project" value="UniProtKB-EC"/>
</dbReference>
<evidence type="ECO:0000256" key="10">
    <source>
        <dbReference type="ARBA" id="ARBA00022703"/>
    </source>
</evidence>
<dbReference type="GO" id="GO:0008283">
    <property type="term" value="P:cell population proliferation"/>
    <property type="evidence" value="ECO:0007669"/>
    <property type="project" value="UniProtKB-ARBA"/>
</dbReference>
<reference evidence="26" key="1">
    <citation type="submission" date="2025-08" db="UniProtKB">
        <authorList>
            <consortium name="Ensembl"/>
        </authorList>
    </citation>
    <scope>IDENTIFICATION</scope>
</reference>
<dbReference type="FunFam" id="3.30.310.80:FF:000004">
    <property type="entry name" value="Non-specific serine/threonine protein kinase"/>
    <property type="match status" value="1"/>
</dbReference>
<feature type="domain" description="KA1" evidence="25">
    <location>
        <begin position="510"/>
        <end position="559"/>
    </location>
</feature>
<evidence type="ECO:0000313" key="27">
    <source>
        <dbReference type="Proteomes" id="UP000233060"/>
    </source>
</evidence>
<evidence type="ECO:0000256" key="6">
    <source>
        <dbReference type="ARBA" id="ARBA00022475"/>
    </source>
</evidence>
<dbReference type="Pfam" id="PF00069">
    <property type="entry name" value="Pkinase"/>
    <property type="match status" value="2"/>
</dbReference>
<evidence type="ECO:0000256" key="1">
    <source>
        <dbReference type="ARBA" id="ARBA00004202"/>
    </source>
</evidence>
<evidence type="ECO:0000256" key="12">
    <source>
        <dbReference type="ARBA" id="ARBA00022777"/>
    </source>
</evidence>
<keyword evidence="7" id="KW-0723">Serine/threonine-protein kinase</keyword>
<dbReference type="InterPro" id="IPR017441">
    <property type="entry name" value="Protein_kinase_ATP_BS"/>
</dbReference>
<evidence type="ECO:0000256" key="7">
    <source>
        <dbReference type="ARBA" id="ARBA00022527"/>
    </source>
</evidence>
<keyword evidence="13" id="KW-0106">Calcium</keyword>
<dbReference type="PANTHER" id="PTHR24346">
    <property type="entry name" value="MAP/MICROTUBULE AFFINITY-REGULATING KINASE"/>
    <property type="match status" value="1"/>
</dbReference>
<evidence type="ECO:0000256" key="22">
    <source>
        <dbReference type="ARBA" id="ARBA00083993"/>
    </source>
</evidence>
<keyword evidence="8" id="KW-0597">Phosphoprotein</keyword>
<evidence type="ECO:0000313" key="26">
    <source>
        <dbReference type="Ensembl" id="ENSCATP00000013278.1"/>
    </source>
</evidence>
<dbReference type="InterPro" id="IPR011009">
    <property type="entry name" value="Kinase-like_dom_sf"/>
</dbReference>
<dbReference type="GO" id="GO:0106310">
    <property type="term" value="F:protein serine kinase activity"/>
    <property type="evidence" value="ECO:0007669"/>
    <property type="project" value="RHEA"/>
</dbReference>
<dbReference type="FunFam" id="1.10.510.10:FF:000901">
    <property type="entry name" value="Maternal embryonic leucine zipper kinase"/>
    <property type="match status" value="1"/>
</dbReference>
<evidence type="ECO:0000256" key="16">
    <source>
        <dbReference type="ARBA" id="ARBA00023136"/>
    </source>
</evidence>
<evidence type="ECO:0000259" key="25">
    <source>
        <dbReference type="PROSITE" id="PS50032"/>
    </source>
</evidence>
<dbReference type="GO" id="GO:0035556">
    <property type="term" value="P:intracellular signal transduction"/>
    <property type="evidence" value="ECO:0007669"/>
    <property type="project" value="TreeGrafter"/>
</dbReference>
<dbReference type="FunFam" id="1.10.510.10:FF:000571">
    <property type="entry name" value="Maternal embryonic leucine zipper kinase"/>
    <property type="match status" value="1"/>
</dbReference>
<keyword evidence="6" id="KW-1003">Cell membrane</keyword>
<dbReference type="PANTHER" id="PTHR24346:SF30">
    <property type="entry name" value="MATERNAL EMBRYONIC LEUCINE ZIPPER KINASE"/>
    <property type="match status" value="1"/>
</dbReference>
<dbReference type="SUPFAM" id="SSF56112">
    <property type="entry name" value="Protein kinase-like (PK-like)"/>
    <property type="match status" value="1"/>
</dbReference>
<evidence type="ECO:0000256" key="21">
    <source>
        <dbReference type="ARBA" id="ARBA00080397"/>
    </source>
</evidence>
<dbReference type="InterPro" id="IPR048637">
    <property type="entry name" value="MELK_UBA"/>
</dbReference>
<protein>
    <recommendedName>
        <fullName evidence="5">Maternal embryonic leucine zipper kinase</fullName>
        <ecNumber evidence="3">2.7.10.2</ecNumber>
        <ecNumber evidence="4">2.7.11.1</ecNumber>
    </recommendedName>
    <alternativeName>
        <fullName evidence="21">Protein kinase PK38</fullName>
    </alternativeName>
    <alternativeName>
        <fullName evidence="22">Tyrosine-protein kinase MELK</fullName>
    </alternativeName>
</protein>
<evidence type="ECO:0000256" key="2">
    <source>
        <dbReference type="ARBA" id="ARBA00006234"/>
    </source>
</evidence>
<dbReference type="PROSITE" id="PS50011">
    <property type="entry name" value="PROTEIN_KINASE_DOM"/>
    <property type="match status" value="1"/>
</dbReference>
<evidence type="ECO:0000256" key="20">
    <source>
        <dbReference type="ARBA" id="ARBA00063469"/>
    </source>
</evidence>
<reference evidence="26" key="2">
    <citation type="submission" date="2025-09" db="UniProtKB">
        <authorList>
            <consortium name="Ensembl"/>
        </authorList>
    </citation>
    <scope>IDENTIFICATION</scope>
</reference>
<keyword evidence="16" id="KW-0472">Membrane</keyword>
<dbReference type="Proteomes" id="UP000233060">
    <property type="component" value="Unassembled WGS sequence"/>
</dbReference>
<dbReference type="Gene3D" id="1.10.510.10">
    <property type="entry name" value="Transferase(Phosphotransferase) domain 1"/>
    <property type="match status" value="2"/>
</dbReference>
<feature type="domain" description="Protein kinase" evidence="24">
    <location>
        <begin position="1"/>
        <end position="215"/>
    </location>
</feature>
<keyword evidence="27" id="KW-1185">Reference proteome</keyword>
<keyword evidence="12" id="KW-0418">Kinase</keyword>
<comment type="similarity">
    <text evidence="2">Belongs to the protein kinase superfamily. CAMK Ser/Thr protein kinase family. SNF1 subfamily.</text>
</comment>
<keyword evidence="17" id="KW-0131">Cell cycle</keyword>
<evidence type="ECO:0000256" key="8">
    <source>
        <dbReference type="ARBA" id="ARBA00022553"/>
    </source>
</evidence>
<evidence type="ECO:0000256" key="5">
    <source>
        <dbReference type="ARBA" id="ARBA00017168"/>
    </source>
</evidence>
<gene>
    <name evidence="26" type="primary">MELK</name>
</gene>
<evidence type="ECO:0000256" key="19">
    <source>
        <dbReference type="ARBA" id="ARBA00048679"/>
    </source>
</evidence>
<proteinExistence type="inferred from homology"/>
<evidence type="ECO:0000256" key="13">
    <source>
        <dbReference type="ARBA" id="ARBA00022837"/>
    </source>
</evidence>
<dbReference type="InterPro" id="IPR001772">
    <property type="entry name" value="KA1_dom"/>
</dbReference>
<comment type="subunit">
    <text evidence="20">Monomer. Interacts with ZNF622 and PPP1R8.</text>
</comment>
<dbReference type="GO" id="GO:0006915">
    <property type="term" value="P:apoptotic process"/>
    <property type="evidence" value="ECO:0007669"/>
    <property type="project" value="UniProtKB-KW"/>
</dbReference>
<dbReference type="Gene3D" id="3.30.310.80">
    <property type="entry name" value="Kinase associated domain 1, KA1"/>
    <property type="match status" value="1"/>
</dbReference>
<keyword evidence="15" id="KW-0446">Lipid-binding</keyword>
<dbReference type="InterPro" id="IPR028375">
    <property type="entry name" value="KA1/Ssp2_C"/>
</dbReference>
<organism evidence="26 27">
    <name type="scientific">Cercocebus atys</name>
    <name type="common">Sooty mangabey</name>
    <name type="synonym">Cercocebus torquatus atys</name>
    <dbReference type="NCBI Taxonomy" id="9531"/>
    <lineage>
        <taxon>Eukaryota</taxon>
        <taxon>Metazoa</taxon>
        <taxon>Chordata</taxon>
        <taxon>Craniata</taxon>
        <taxon>Vertebrata</taxon>
        <taxon>Euteleostomi</taxon>
        <taxon>Mammalia</taxon>
        <taxon>Eutheria</taxon>
        <taxon>Euarchontoglires</taxon>
        <taxon>Primates</taxon>
        <taxon>Haplorrhini</taxon>
        <taxon>Catarrhini</taxon>
        <taxon>Cercopithecidae</taxon>
        <taxon>Cercopithecinae</taxon>
        <taxon>Cercocebus</taxon>
    </lineage>
</organism>
<dbReference type="Pfam" id="PF21594">
    <property type="entry name" value="UBA_MELK"/>
    <property type="match status" value="1"/>
</dbReference>
<evidence type="ECO:0000256" key="3">
    <source>
        <dbReference type="ARBA" id="ARBA00011903"/>
    </source>
</evidence>
<dbReference type="Ensembl" id="ENSCATT00000037416.1">
    <property type="protein sequence ID" value="ENSCATP00000013278.1"/>
    <property type="gene ID" value="ENSCATG00000030556.1"/>
</dbReference>
<comment type="catalytic activity">
    <reaction evidence="19">
        <text>L-seryl-[protein] + ATP = O-phospho-L-seryl-[protein] + ADP + H(+)</text>
        <dbReference type="Rhea" id="RHEA:17989"/>
        <dbReference type="Rhea" id="RHEA-COMP:9863"/>
        <dbReference type="Rhea" id="RHEA-COMP:11604"/>
        <dbReference type="ChEBI" id="CHEBI:15378"/>
        <dbReference type="ChEBI" id="CHEBI:29999"/>
        <dbReference type="ChEBI" id="CHEBI:30616"/>
        <dbReference type="ChEBI" id="CHEBI:83421"/>
        <dbReference type="ChEBI" id="CHEBI:456216"/>
        <dbReference type="EC" id="2.7.11.1"/>
    </reaction>
</comment>
<dbReference type="GO" id="GO:0004674">
    <property type="term" value="F:protein serine/threonine kinase activity"/>
    <property type="evidence" value="ECO:0007669"/>
    <property type="project" value="UniProtKB-KW"/>
</dbReference>
<evidence type="ECO:0000256" key="4">
    <source>
        <dbReference type="ARBA" id="ARBA00012513"/>
    </source>
</evidence>
<dbReference type="PROSITE" id="PS50032">
    <property type="entry name" value="KA1"/>
    <property type="match status" value="1"/>
</dbReference>
<accession>A0A2K5LK38</accession>
<evidence type="ECO:0000256" key="23">
    <source>
        <dbReference type="PROSITE-ProRule" id="PRU10141"/>
    </source>
</evidence>
<keyword evidence="9" id="KW-0808">Transferase</keyword>
<dbReference type="GO" id="GO:0005886">
    <property type="term" value="C:plasma membrane"/>
    <property type="evidence" value="ECO:0007669"/>
    <property type="project" value="UniProtKB-SubCell"/>
</dbReference>
<dbReference type="GO" id="GO:0005737">
    <property type="term" value="C:cytoplasm"/>
    <property type="evidence" value="ECO:0007669"/>
    <property type="project" value="TreeGrafter"/>
</dbReference>
<keyword evidence="10" id="KW-0053">Apoptosis</keyword>
<keyword evidence="11 23" id="KW-0547">Nucleotide-binding</keyword>
<dbReference type="Bgee" id="ENSCATG00000030556">
    <property type="expression patterns" value="Expressed in bone marrow and 7 other cell types or tissues"/>
</dbReference>
<dbReference type="GeneTree" id="ENSGT00940000154889"/>
<evidence type="ECO:0000256" key="18">
    <source>
        <dbReference type="ARBA" id="ARBA00047899"/>
    </source>
</evidence>
<evidence type="ECO:0000256" key="11">
    <source>
        <dbReference type="ARBA" id="ARBA00022741"/>
    </source>
</evidence>
<dbReference type="GO" id="GO:0008289">
    <property type="term" value="F:lipid binding"/>
    <property type="evidence" value="ECO:0007669"/>
    <property type="project" value="UniProtKB-KW"/>
</dbReference>
<dbReference type="PROSITE" id="PS00107">
    <property type="entry name" value="PROTEIN_KINASE_ATP"/>
    <property type="match status" value="1"/>
</dbReference>
<evidence type="ECO:0000256" key="15">
    <source>
        <dbReference type="ARBA" id="ARBA00023121"/>
    </source>
</evidence>
<evidence type="ECO:0000256" key="9">
    <source>
        <dbReference type="ARBA" id="ARBA00022679"/>
    </source>
</evidence>
<dbReference type="SUPFAM" id="SSF103243">
    <property type="entry name" value="KA1-like"/>
    <property type="match status" value="1"/>
</dbReference>
<dbReference type="GO" id="GO:0005524">
    <property type="term" value="F:ATP binding"/>
    <property type="evidence" value="ECO:0007669"/>
    <property type="project" value="UniProtKB-UniRule"/>
</dbReference>
<dbReference type="CDD" id="cd12198">
    <property type="entry name" value="MELK_C"/>
    <property type="match status" value="1"/>
</dbReference>
<comment type="subcellular location">
    <subcellularLocation>
        <location evidence="1">Cell membrane</location>
        <topology evidence="1">Peripheral membrane protein</topology>
    </subcellularLocation>
</comment>
<evidence type="ECO:0000259" key="24">
    <source>
        <dbReference type="PROSITE" id="PS50011"/>
    </source>
</evidence>
<evidence type="ECO:0000256" key="14">
    <source>
        <dbReference type="ARBA" id="ARBA00022840"/>
    </source>
</evidence>
<comment type="catalytic activity">
    <reaction evidence="18">
        <text>L-threonyl-[protein] + ATP = O-phospho-L-threonyl-[protein] + ADP + H(+)</text>
        <dbReference type="Rhea" id="RHEA:46608"/>
        <dbReference type="Rhea" id="RHEA-COMP:11060"/>
        <dbReference type="Rhea" id="RHEA-COMP:11605"/>
        <dbReference type="ChEBI" id="CHEBI:15378"/>
        <dbReference type="ChEBI" id="CHEBI:30013"/>
        <dbReference type="ChEBI" id="CHEBI:30616"/>
        <dbReference type="ChEBI" id="CHEBI:61977"/>
        <dbReference type="ChEBI" id="CHEBI:456216"/>
        <dbReference type="EC" id="2.7.11.1"/>
    </reaction>
</comment>
<dbReference type="Pfam" id="PF02149">
    <property type="entry name" value="KA1"/>
    <property type="match status" value="1"/>
</dbReference>
<name>A0A2K5LK38_CERAT</name>
<evidence type="ECO:0000256" key="17">
    <source>
        <dbReference type="ARBA" id="ARBA00023306"/>
    </source>
</evidence>
<sequence>MKDYDELLKYYELHETIGTGGFAKVKLACHILTGEMVAIKIMDKNTLGSDLPRIKTEIEALKNLRHQHICQLYHVLETANKIFMVLEENLLFDEYHKLKLIDFGLCAKPKGNKDYHLQTCCGSLAYAAPELIQGKSYLGSEADVWSMGILLYVLMCGFLPFDDDNVMALYKKIMRGKYDVPKWLSPSSILLLQQMLQVDPKKRISMKNLLNHPWIMQDYNYPVEWQSKNPFIHLDDDCVTELSVHHRNNRQTMEALISLSKNRSLEDVTTSDENYVTGLIDYDWCEDNLSTGAATPQKSQFTKYWTESNGVESKSLTPALCRTPANKLKNKENVYTPKSAVKNEEYFMFPEPKTPVNKNQHKREILTTPNRYATPSKARNQCLKETPIKMPVNSTGTDKLMTGVISPERRCRSVELDLNQAHMEETPKRKGAKVFGSLERGLDKVITVLTRSKRKGCARDGPRRLKLHYNVTTTRLVNPDQLLNEIMSVLPKKHVDFVQKGYTLKCQTQSDFGKVTMQFELEVCQLQKPDVVGIRRQRLKGDAWVYKRLVEDILSSCKV</sequence>